<reference evidence="8 9" key="1">
    <citation type="journal article" date="2009" name="Appl. Environ. Microbiol.">
        <title>Three genomes from the phylum Acidobacteria provide insight into the lifestyles of these microorganisms in soils.</title>
        <authorList>
            <person name="Ward N.L."/>
            <person name="Challacombe J.F."/>
            <person name="Janssen P.H."/>
            <person name="Henrissat B."/>
            <person name="Coutinho P.M."/>
            <person name="Wu M."/>
            <person name="Xie G."/>
            <person name="Haft D.H."/>
            <person name="Sait M."/>
            <person name="Badger J."/>
            <person name="Barabote R.D."/>
            <person name="Bradley B."/>
            <person name="Brettin T.S."/>
            <person name="Brinkac L.M."/>
            <person name="Bruce D."/>
            <person name="Creasy T."/>
            <person name="Daugherty S.C."/>
            <person name="Davidsen T.M."/>
            <person name="DeBoy R.T."/>
            <person name="Detter J.C."/>
            <person name="Dodson R.J."/>
            <person name="Durkin A.S."/>
            <person name="Ganapathy A."/>
            <person name="Gwinn-Giglio M."/>
            <person name="Han C.S."/>
            <person name="Khouri H."/>
            <person name="Kiss H."/>
            <person name="Kothari S.P."/>
            <person name="Madupu R."/>
            <person name="Nelson K.E."/>
            <person name="Nelson W.C."/>
            <person name="Paulsen I."/>
            <person name="Penn K."/>
            <person name="Ren Q."/>
            <person name="Rosovitz M.J."/>
            <person name="Selengut J.D."/>
            <person name="Shrivastava S."/>
            <person name="Sullivan S.A."/>
            <person name="Tapia R."/>
            <person name="Thompson L.S."/>
            <person name="Watkins K.L."/>
            <person name="Yang Q."/>
            <person name="Yu C."/>
            <person name="Zafar N."/>
            <person name="Zhou L."/>
            <person name="Kuske C.R."/>
        </authorList>
    </citation>
    <scope>NUCLEOTIDE SEQUENCE [LARGE SCALE GENOMIC DNA]</scope>
    <source>
        <strain evidence="8 9">Ellin345</strain>
    </source>
</reference>
<organism evidence="8 9">
    <name type="scientific">Koribacter versatilis (strain Ellin345)</name>
    <dbReference type="NCBI Taxonomy" id="204669"/>
    <lineage>
        <taxon>Bacteria</taxon>
        <taxon>Pseudomonadati</taxon>
        <taxon>Acidobacteriota</taxon>
        <taxon>Terriglobia</taxon>
        <taxon>Terriglobales</taxon>
        <taxon>Candidatus Korobacteraceae</taxon>
        <taxon>Candidatus Korobacter</taxon>
    </lineage>
</organism>
<comment type="subcellular location">
    <subcellularLocation>
        <location evidence="1">Cell membrane</location>
        <topology evidence="1">Multi-pass membrane protein</topology>
    </subcellularLocation>
</comment>
<dbReference type="STRING" id="204669.Acid345_1117"/>
<evidence type="ECO:0000256" key="4">
    <source>
        <dbReference type="ARBA" id="ARBA00022692"/>
    </source>
</evidence>
<dbReference type="KEGG" id="aba:Acid345_1117"/>
<accession>Q1ISN0</accession>
<dbReference type="GO" id="GO:0005886">
    <property type="term" value="C:plasma membrane"/>
    <property type="evidence" value="ECO:0007669"/>
    <property type="project" value="UniProtKB-SubCell"/>
</dbReference>
<dbReference type="InterPro" id="IPR007341">
    <property type="entry name" value="Transgly_assoc"/>
</dbReference>
<evidence type="ECO:0000256" key="6">
    <source>
        <dbReference type="ARBA" id="ARBA00023136"/>
    </source>
</evidence>
<dbReference type="PANTHER" id="PTHR33884:SF3">
    <property type="entry name" value="UPF0410 PROTEIN YMGE"/>
    <property type="match status" value="1"/>
</dbReference>
<dbReference type="OrthoDB" id="9342801at2"/>
<name>Q1ISN0_KORVE</name>
<dbReference type="Proteomes" id="UP000002432">
    <property type="component" value="Chromosome"/>
</dbReference>
<evidence type="ECO:0008006" key="10">
    <source>
        <dbReference type="Google" id="ProtNLM"/>
    </source>
</evidence>
<keyword evidence="9" id="KW-1185">Reference proteome</keyword>
<dbReference type="PANTHER" id="PTHR33884">
    <property type="entry name" value="UPF0410 PROTEIN YMGE"/>
    <property type="match status" value="1"/>
</dbReference>
<evidence type="ECO:0000256" key="3">
    <source>
        <dbReference type="ARBA" id="ARBA00022475"/>
    </source>
</evidence>
<dbReference type="Pfam" id="PF04226">
    <property type="entry name" value="Transgly_assoc"/>
    <property type="match status" value="1"/>
</dbReference>
<evidence type="ECO:0000313" key="8">
    <source>
        <dbReference type="EMBL" id="ABF40120.1"/>
    </source>
</evidence>
<dbReference type="HOGENOM" id="CLU_160040_2_2_0"/>
<dbReference type="AlphaFoldDB" id="Q1ISN0"/>
<dbReference type="EnsemblBacteria" id="ABF40120">
    <property type="protein sequence ID" value="ABF40120"/>
    <property type="gene ID" value="Acid345_1117"/>
</dbReference>
<keyword evidence="4 7" id="KW-0812">Transmembrane</keyword>
<feature type="transmembrane region" description="Helical" evidence="7">
    <location>
        <begin position="61"/>
        <end position="81"/>
    </location>
</feature>
<dbReference type="RefSeq" id="WP_011521922.1">
    <property type="nucleotide sequence ID" value="NC_008009.1"/>
</dbReference>
<proteinExistence type="inferred from homology"/>
<keyword evidence="3" id="KW-1003">Cell membrane</keyword>
<evidence type="ECO:0000256" key="1">
    <source>
        <dbReference type="ARBA" id="ARBA00004651"/>
    </source>
</evidence>
<evidence type="ECO:0000313" key="9">
    <source>
        <dbReference type="Proteomes" id="UP000002432"/>
    </source>
</evidence>
<keyword evidence="6 7" id="KW-0472">Membrane</keyword>
<evidence type="ECO:0000256" key="5">
    <source>
        <dbReference type="ARBA" id="ARBA00022989"/>
    </source>
</evidence>
<feature type="transmembrane region" description="Helical" evidence="7">
    <location>
        <begin position="28"/>
        <end position="49"/>
    </location>
</feature>
<gene>
    <name evidence="8" type="ordered locus">Acid345_1117</name>
</gene>
<evidence type="ECO:0000256" key="2">
    <source>
        <dbReference type="ARBA" id="ARBA00011006"/>
    </source>
</evidence>
<comment type="similarity">
    <text evidence="2">Belongs to the UPF0410 family.</text>
</comment>
<protein>
    <recommendedName>
        <fullName evidence="10">GlsB/YeaQ/YmgE family stress response membrane protein</fullName>
    </recommendedName>
</protein>
<dbReference type="EMBL" id="CP000360">
    <property type="protein sequence ID" value="ABF40120.1"/>
    <property type="molecule type" value="Genomic_DNA"/>
</dbReference>
<sequence length="89" mass="9876">MFHLIWYLLIGLIAGFFAKSVMHVHMTLFWTIVLGILGSILGGGITHMVTGSSNRRFHPAGLIFSTLGAILLLFICYKLNIHLPAVNMH</sequence>
<keyword evidence="5 7" id="KW-1133">Transmembrane helix</keyword>
<evidence type="ECO:0000256" key="7">
    <source>
        <dbReference type="SAM" id="Phobius"/>
    </source>
</evidence>